<sequence>MNREYLLIRIACGDTSAEANNIVLTPEDKKAIKWYRAEAEKAEREGRSIVFYAPDED</sequence>
<evidence type="ECO:0000313" key="1">
    <source>
        <dbReference type="EMBL" id="KXA28528.1"/>
    </source>
</evidence>
<name>A0A133PJ16_9FIRM</name>
<dbReference type="Proteomes" id="UP000070174">
    <property type="component" value="Unassembled WGS sequence"/>
</dbReference>
<accession>A0A133PJ16</accession>
<gene>
    <name evidence="1" type="ORF">HMPREF3229_01766</name>
</gene>
<organism evidence="1">
    <name type="scientific">Peptoniphilus harei</name>
    <dbReference type="NCBI Taxonomy" id="54005"/>
    <lineage>
        <taxon>Bacteria</taxon>
        <taxon>Bacillati</taxon>
        <taxon>Bacillota</taxon>
        <taxon>Tissierellia</taxon>
        <taxon>Tissierellales</taxon>
        <taxon>Peptoniphilaceae</taxon>
        <taxon>Peptoniphilus</taxon>
    </lineage>
</organism>
<comment type="caution">
    <text evidence="1">The sequence shown here is derived from an EMBL/GenBank/DDBJ whole genome shotgun (WGS) entry which is preliminary data.</text>
</comment>
<dbReference type="AlphaFoldDB" id="A0A133PJ16"/>
<reference evidence="1 2" key="1">
    <citation type="submission" date="2016-01" db="EMBL/GenBank/DDBJ databases">
        <authorList>
            <person name="Oliw E.H."/>
        </authorList>
    </citation>
    <scope>NUCLEOTIDE SEQUENCE [LARGE SCALE GENOMIC DNA]</scope>
    <source>
        <strain evidence="1 2">CMW7756A</strain>
    </source>
</reference>
<proteinExistence type="predicted"/>
<dbReference type="RefSeq" id="WP_197407911.1">
    <property type="nucleotide sequence ID" value="NZ_KQ957105.1"/>
</dbReference>
<dbReference type="EMBL" id="LRQE01000042">
    <property type="protein sequence ID" value="KXA28528.1"/>
    <property type="molecule type" value="Genomic_DNA"/>
</dbReference>
<dbReference type="PATRIC" id="fig|54005.3.peg.1727"/>
<evidence type="ECO:0000313" key="2">
    <source>
        <dbReference type="Proteomes" id="UP000070174"/>
    </source>
</evidence>
<protein>
    <submittedName>
        <fullName evidence="1">Uncharacterized protein</fullName>
    </submittedName>
</protein>